<dbReference type="Proteomes" id="UP001211006">
    <property type="component" value="Unassembled WGS sequence"/>
</dbReference>
<reference evidence="2" key="1">
    <citation type="submission" date="2023-01" db="EMBL/GenBank/DDBJ databases">
        <title>Human gut microbiome strain richness.</title>
        <authorList>
            <person name="Chen-Liaw A."/>
        </authorList>
    </citation>
    <scope>NUCLEOTIDE SEQUENCE</scope>
    <source>
        <strain evidence="2">1001287st1_F4_1001285I_161205</strain>
        <strain evidence="1">2225st1_A6_2225SCRN_200828</strain>
    </source>
</reference>
<dbReference type="RefSeq" id="WP_024723283.1">
    <property type="nucleotide sequence ID" value="NZ_BAABZG010000001.1"/>
</dbReference>
<evidence type="ECO:0000313" key="2">
    <source>
        <dbReference type="EMBL" id="MDB7934769.1"/>
    </source>
</evidence>
<name>A0AAW6CP73_FLAPL</name>
<evidence type="ECO:0008006" key="4">
    <source>
        <dbReference type="Google" id="ProtNLM"/>
    </source>
</evidence>
<accession>A0AAW6CP73</accession>
<organism evidence="2 3">
    <name type="scientific">Flavonifractor plautii</name>
    <name type="common">Fusobacterium plautii</name>
    <dbReference type="NCBI Taxonomy" id="292800"/>
    <lineage>
        <taxon>Bacteria</taxon>
        <taxon>Bacillati</taxon>
        <taxon>Bacillota</taxon>
        <taxon>Clostridia</taxon>
        <taxon>Eubacteriales</taxon>
        <taxon>Oscillospiraceae</taxon>
        <taxon>Flavonifractor</taxon>
    </lineage>
</organism>
<proteinExistence type="predicted"/>
<protein>
    <recommendedName>
        <fullName evidence="4">Bacteriocin</fullName>
    </recommendedName>
</protein>
<evidence type="ECO:0000313" key="1">
    <source>
        <dbReference type="EMBL" id="MDB7908348.1"/>
    </source>
</evidence>
<sequence length="82" mass="9700">MNRDRSYYRKQRMRAIHRKETILRQLGGEEFVSAWARGAAGRLSKGKIHCSCWMCRRKSYDDPQIRDKRAAMDAAQQLLEIE</sequence>
<comment type="caution">
    <text evidence="2">The sequence shown here is derived from an EMBL/GenBank/DDBJ whole genome shotgun (WGS) entry which is preliminary data.</text>
</comment>
<dbReference type="AlphaFoldDB" id="A0AAW6CP73"/>
<dbReference type="EMBL" id="JAQLWO010000031">
    <property type="protein sequence ID" value="MDB7908348.1"/>
    <property type="molecule type" value="Genomic_DNA"/>
</dbReference>
<evidence type="ECO:0000313" key="3">
    <source>
        <dbReference type="Proteomes" id="UP001211173"/>
    </source>
</evidence>
<gene>
    <name evidence="1" type="ORF">PND83_20385</name>
    <name evidence="2" type="ORF">PNE06_16925</name>
</gene>
<dbReference type="Proteomes" id="UP001211173">
    <property type="component" value="Unassembled WGS sequence"/>
</dbReference>
<dbReference type="EMBL" id="JAQLWV010000029">
    <property type="protein sequence ID" value="MDB7934769.1"/>
    <property type="molecule type" value="Genomic_DNA"/>
</dbReference>